<keyword evidence="3" id="KW-1185">Reference proteome</keyword>
<dbReference type="EMBL" id="JACRTL010000006">
    <property type="protein sequence ID" value="MBC8611540.1"/>
    <property type="molecule type" value="Genomic_DNA"/>
</dbReference>
<accession>A0A8J6PKS9</accession>
<evidence type="ECO:0000313" key="2">
    <source>
        <dbReference type="EMBL" id="MBC8611540.1"/>
    </source>
</evidence>
<comment type="caution">
    <text evidence="2">The sequence shown here is derived from an EMBL/GenBank/DDBJ whole genome shotgun (WGS) entry which is preliminary data.</text>
</comment>
<feature type="chain" id="PRO_5039181772" evidence="1">
    <location>
        <begin position="26"/>
        <end position="200"/>
    </location>
</feature>
<sequence>MGKWFKAMAVGLVIAISAQFMMGFASDCGEIREQVLRLHILANSDSKEDQQLKLAVRDRILEESGELFETLGSKTEAEDSVKEHLAQIEEIARQEIEGQGYSYPVKAECVNMFFDTRVYEDFTLPAGQYDAVRITIGEAKGHNWWCVLYPMMCLPAAQPKEALEETFTASQTEIIENSDDYQIEFATVELIEKLKDWLSF</sequence>
<dbReference type="AlphaFoldDB" id="A0A8J6PKS9"/>
<reference evidence="2" key="1">
    <citation type="submission" date="2020-08" db="EMBL/GenBank/DDBJ databases">
        <title>Genome public.</title>
        <authorList>
            <person name="Liu C."/>
            <person name="Sun Q."/>
        </authorList>
    </citation>
    <scope>NUCLEOTIDE SEQUENCE</scope>
    <source>
        <strain evidence="2">NSJ-15</strain>
    </source>
</reference>
<gene>
    <name evidence="2" type="primary">spoIIR</name>
    <name evidence="2" type="ORF">H8702_10575</name>
</gene>
<evidence type="ECO:0000256" key="1">
    <source>
        <dbReference type="SAM" id="SignalP"/>
    </source>
</evidence>
<dbReference type="Proteomes" id="UP000632659">
    <property type="component" value="Unassembled WGS sequence"/>
</dbReference>
<dbReference type="NCBIfam" id="TIGR02837">
    <property type="entry name" value="spore_II_R"/>
    <property type="match status" value="1"/>
</dbReference>
<protein>
    <submittedName>
        <fullName evidence="2">Stage II sporulation protein R</fullName>
    </submittedName>
</protein>
<dbReference type="Pfam" id="PF09551">
    <property type="entry name" value="Spore_II_R"/>
    <property type="match status" value="1"/>
</dbReference>
<dbReference type="RefSeq" id="WP_187536693.1">
    <property type="nucleotide sequence ID" value="NZ_JACRTL010000006.1"/>
</dbReference>
<feature type="signal peptide" evidence="1">
    <location>
        <begin position="1"/>
        <end position="25"/>
    </location>
</feature>
<dbReference type="InterPro" id="IPR014202">
    <property type="entry name" value="Spore_II_R"/>
</dbReference>
<organism evidence="2 3">
    <name type="scientific">Massiliimalia timonensis</name>
    <dbReference type="NCBI Taxonomy" id="1987501"/>
    <lineage>
        <taxon>Bacteria</taxon>
        <taxon>Bacillati</taxon>
        <taxon>Bacillota</taxon>
        <taxon>Clostridia</taxon>
        <taxon>Eubacteriales</taxon>
        <taxon>Oscillospiraceae</taxon>
        <taxon>Massiliimalia</taxon>
    </lineage>
</organism>
<name>A0A8J6PKS9_9FIRM</name>
<keyword evidence="1" id="KW-0732">Signal</keyword>
<evidence type="ECO:0000313" key="3">
    <source>
        <dbReference type="Proteomes" id="UP000632659"/>
    </source>
</evidence>
<proteinExistence type="predicted"/>